<dbReference type="SUPFAM" id="SSF54534">
    <property type="entry name" value="FKBP-like"/>
    <property type="match status" value="1"/>
</dbReference>
<keyword evidence="3 5" id="KW-0697">Rotamase</keyword>
<gene>
    <name evidence="7" type="ORF">MNEG_9544</name>
</gene>
<dbReference type="GO" id="GO:0003755">
    <property type="term" value="F:peptidyl-prolyl cis-trans isomerase activity"/>
    <property type="evidence" value="ECO:0007669"/>
    <property type="project" value="UniProtKB-KW"/>
</dbReference>
<dbReference type="Proteomes" id="UP000054498">
    <property type="component" value="Unassembled WGS sequence"/>
</dbReference>
<evidence type="ECO:0000256" key="1">
    <source>
        <dbReference type="ARBA" id="ARBA00000971"/>
    </source>
</evidence>
<dbReference type="InterPro" id="IPR046357">
    <property type="entry name" value="PPIase_dom_sf"/>
</dbReference>
<evidence type="ECO:0000256" key="3">
    <source>
        <dbReference type="ARBA" id="ARBA00023110"/>
    </source>
</evidence>
<dbReference type="EMBL" id="KK102192">
    <property type="protein sequence ID" value="KIY98417.1"/>
    <property type="molecule type" value="Genomic_DNA"/>
</dbReference>
<evidence type="ECO:0000256" key="5">
    <source>
        <dbReference type="PROSITE-ProRule" id="PRU00277"/>
    </source>
</evidence>
<evidence type="ECO:0000313" key="8">
    <source>
        <dbReference type="Proteomes" id="UP000054498"/>
    </source>
</evidence>
<evidence type="ECO:0000313" key="7">
    <source>
        <dbReference type="EMBL" id="KIY98417.1"/>
    </source>
</evidence>
<evidence type="ECO:0000256" key="2">
    <source>
        <dbReference type="ARBA" id="ARBA00013194"/>
    </source>
</evidence>
<protein>
    <recommendedName>
        <fullName evidence="2 5">peptidylprolyl isomerase</fullName>
        <ecNumber evidence="2 5">5.2.1.8</ecNumber>
    </recommendedName>
</protein>
<dbReference type="GeneID" id="25742419"/>
<dbReference type="InterPro" id="IPR001179">
    <property type="entry name" value="PPIase_FKBP_dom"/>
</dbReference>
<proteinExistence type="predicted"/>
<name>A0A0D2JG43_9CHLO</name>
<dbReference type="RefSeq" id="XP_013897437.1">
    <property type="nucleotide sequence ID" value="XM_014041983.1"/>
</dbReference>
<dbReference type="AlphaFoldDB" id="A0A0D2JG43"/>
<sequence>MQALLTRRSAAAFAAPTARSRCTRKFSVMAGVTKEVVIAGDGANFPKRGDKVTVHYTGTLTNGSKFDSSRDRGQPFVFSIGVGQASGPPTRALSWCFGHAAPVQKVIKGWDEGVAQMSVGERSKLTISPDYGYGARGAGGVIPPNATLIFDVELLKIN</sequence>
<organism evidence="7 8">
    <name type="scientific">Monoraphidium neglectum</name>
    <dbReference type="NCBI Taxonomy" id="145388"/>
    <lineage>
        <taxon>Eukaryota</taxon>
        <taxon>Viridiplantae</taxon>
        <taxon>Chlorophyta</taxon>
        <taxon>core chlorophytes</taxon>
        <taxon>Chlorophyceae</taxon>
        <taxon>CS clade</taxon>
        <taxon>Sphaeropleales</taxon>
        <taxon>Selenastraceae</taxon>
        <taxon>Monoraphidium</taxon>
    </lineage>
</organism>
<reference evidence="7 8" key="1">
    <citation type="journal article" date="2013" name="BMC Genomics">
        <title>Reconstruction of the lipid metabolism for the microalga Monoraphidium neglectum from its genome sequence reveals characteristics suitable for biofuel production.</title>
        <authorList>
            <person name="Bogen C."/>
            <person name="Al-Dilaimi A."/>
            <person name="Albersmeier A."/>
            <person name="Wichmann J."/>
            <person name="Grundmann M."/>
            <person name="Rupp O."/>
            <person name="Lauersen K.J."/>
            <person name="Blifernez-Klassen O."/>
            <person name="Kalinowski J."/>
            <person name="Goesmann A."/>
            <person name="Mussgnug J.H."/>
            <person name="Kruse O."/>
        </authorList>
    </citation>
    <scope>NUCLEOTIDE SEQUENCE [LARGE SCALE GENOMIC DNA]</scope>
    <source>
        <strain evidence="7 8">SAG 48.87</strain>
    </source>
</reference>
<feature type="domain" description="PPIase FKBP-type" evidence="6">
    <location>
        <begin position="49"/>
        <end position="158"/>
    </location>
</feature>
<dbReference type="OrthoDB" id="1902587at2759"/>
<keyword evidence="4 5" id="KW-0413">Isomerase</keyword>
<dbReference type="PANTHER" id="PTHR10516:SF443">
    <property type="entry name" value="FK506-BINDING PROTEIN 59-RELATED"/>
    <property type="match status" value="1"/>
</dbReference>
<dbReference type="PANTHER" id="PTHR10516">
    <property type="entry name" value="PEPTIDYL-PROLYL CIS-TRANS ISOMERASE"/>
    <property type="match status" value="1"/>
</dbReference>
<dbReference type="InterPro" id="IPR050689">
    <property type="entry name" value="FKBP-type_PPIase"/>
</dbReference>
<dbReference type="KEGG" id="mng:MNEG_9544"/>
<dbReference type="STRING" id="145388.A0A0D2JG43"/>
<evidence type="ECO:0000256" key="4">
    <source>
        <dbReference type="ARBA" id="ARBA00023235"/>
    </source>
</evidence>
<evidence type="ECO:0000259" key="6">
    <source>
        <dbReference type="PROSITE" id="PS50059"/>
    </source>
</evidence>
<dbReference type="EC" id="5.2.1.8" evidence="2 5"/>
<dbReference type="PROSITE" id="PS50059">
    <property type="entry name" value="FKBP_PPIASE"/>
    <property type="match status" value="1"/>
</dbReference>
<dbReference type="Gene3D" id="3.10.50.40">
    <property type="match status" value="1"/>
</dbReference>
<accession>A0A0D2JG43</accession>
<dbReference type="Pfam" id="PF00254">
    <property type="entry name" value="FKBP_C"/>
    <property type="match status" value="2"/>
</dbReference>
<comment type="catalytic activity">
    <reaction evidence="1 5">
        <text>[protein]-peptidylproline (omega=180) = [protein]-peptidylproline (omega=0)</text>
        <dbReference type="Rhea" id="RHEA:16237"/>
        <dbReference type="Rhea" id="RHEA-COMP:10747"/>
        <dbReference type="Rhea" id="RHEA-COMP:10748"/>
        <dbReference type="ChEBI" id="CHEBI:83833"/>
        <dbReference type="ChEBI" id="CHEBI:83834"/>
        <dbReference type="EC" id="5.2.1.8"/>
    </reaction>
</comment>
<keyword evidence="8" id="KW-1185">Reference proteome</keyword>
<dbReference type="GO" id="GO:0005737">
    <property type="term" value="C:cytoplasm"/>
    <property type="evidence" value="ECO:0007669"/>
    <property type="project" value="TreeGrafter"/>
</dbReference>